<dbReference type="Gene3D" id="3.40.640.10">
    <property type="entry name" value="Type I PLP-dependent aspartate aminotransferase-like (Major domain)"/>
    <property type="match status" value="1"/>
</dbReference>
<name>Q0EVS8_9PROT</name>
<dbReference type="SUPFAM" id="SSF53383">
    <property type="entry name" value="PLP-dependent transferases"/>
    <property type="match status" value="1"/>
</dbReference>
<comment type="pathway">
    <text evidence="2">Cofactor biosynthesis; biotin biosynthesis.</text>
</comment>
<keyword evidence="6" id="KW-0808">Transferase</keyword>
<protein>
    <recommendedName>
        <fullName evidence="5">8-amino-7-oxononanoate synthase</fullName>
        <ecNumber evidence="5">2.3.1.47</ecNumber>
    </recommendedName>
    <alternativeName>
        <fullName evidence="9">7-keto-8-amino-pelargonic acid synthase</fullName>
    </alternativeName>
    <alternativeName>
        <fullName evidence="10">8-amino-7-ketopelargonate synthase</fullName>
    </alternativeName>
</protein>
<dbReference type="Gene3D" id="3.90.1150.10">
    <property type="entry name" value="Aspartate Aminotransferase, domain 1"/>
    <property type="match status" value="1"/>
</dbReference>
<evidence type="ECO:0000256" key="2">
    <source>
        <dbReference type="ARBA" id="ARBA00004746"/>
    </source>
</evidence>
<dbReference type="GO" id="GO:0008710">
    <property type="term" value="F:8-amino-7-oxononanoate synthase activity"/>
    <property type="evidence" value="ECO:0007669"/>
    <property type="project" value="UniProtKB-EC"/>
</dbReference>
<evidence type="ECO:0000313" key="14">
    <source>
        <dbReference type="EMBL" id="EAU53388.1"/>
    </source>
</evidence>
<evidence type="ECO:0000256" key="9">
    <source>
        <dbReference type="ARBA" id="ARBA00032610"/>
    </source>
</evidence>
<organism evidence="14 15">
    <name type="scientific">Mariprofundus ferrooxydans PV-1</name>
    <dbReference type="NCBI Taxonomy" id="314345"/>
    <lineage>
        <taxon>Bacteria</taxon>
        <taxon>Pseudomonadati</taxon>
        <taxon>Pseudomonadota</taxon>
        <taxon>Candidatius Mariprofundia</taxon>
        <taxon>Mariprofundales</taxon>
        <taxon>Mariprofundaceae</taxon>
        <taxon>Mariprofundus</taxon>
    </lineage>
</organism>
<feature type="domain" description="Aminotransferase class I/classII large" evidence="13">
    <location>
        <begin position="36"/>
        <end position="372"/>
    </location>
</feature>
<evidence type="ECO:0000256" key="1">
    <source>
        <dbReference type="ARBA" id="ARBA00001933"/>
    </source>
</evidence>
<evidence type="ECO:0000256" key="6">
    <source>
        <dbReference type="ARBA" id="ARBA00022679"/>
    </source>
</evidence>
<dbReference type="InterPro" id="IPR050087">
    <property type="entry name" value="AON_synthase_class-II"/>
</dbReference>
<dbReference type="Pfam" id="PF00155">
    <property type="entry name" value="Aminotran_1_2"/>
    <property type="match status" value="1"/>
</dbReference>
<evidence type="ECO:0000256" key="12">
    <source>
        <dbReference type="RuleBase" id="RU003693"/>
    </source>
</evidence>
<evidence type="ECO:0000256" key="11">
    <source>
        <dbReference type="ARBA" id="ARBA00047715"/>
    </source>
</evidence>
<evidence type="ECO:0000259" key="13">
    <source>
        <dbReference type="Pfam" id="PF00155"/>
    </source>
</evidence>
<evidence type="ECO:0000256" key="10">
    <source>
        <dbReference type="ARBA" id="ARBA00033381"/>
    </source>
</evidence>
<evidence type="ECO:0000256" key="8">
    <source>
        <dbReference type="ARBA" id="ARBA00022898"/>
    </source>
</evidence>
<dbReference type="EMBL" id="AATS01000026">
    <property type="protein sequence ID" value="EAU53388.1"/>
    <property type="molecule type" value="Genomic_DNA"/>
</dbReference>
<evidence type="ECO:0000256" key="3">
    <source>
        <dbReference type="ARBA" id="ARBA00010008"/>
    </source>
</evidence>
<comment type="subunit">
    <text evidence="4">Homodimer.</text>
</comment>
<dbReference type="OrthoDB" id="9807157at2"/>
<evidence type="ECO:0000256" key="4">
    <source>
        <dbReference type="ARBA" id="ARBA00011738"/>
    </source>
</evidence>
<evidence type="ECO:0000256" key="7">
    <source>
        <dbReference type="ARBA" id="ARBA00022756"/>
    </source>
</evidence>
<comment type="caution">
    <text evidence="14">The sequence shown here is derived from an EMBL/GenBank/DDBJ whole genome shotgun (WGS) entry which is preliminary data.</text>
</comment>
<gene>
    <name evidence="14" type="ORF">SPV1_10336</name>
</gene>
<dbReference type="eggNOG" id="COG0156">
    <property type="taxonomic scope" value="Bacteria"/>
</dbReference>
<keyword evidence="8 12" id="KW-0663">Pyridoxal phosphate</keyword>
<dbReference type="GO" id="GO:0009102">
    <property type="term" value="P:biotin biosynthetic process"/>
    <property type="evidence" value="ECO:0007669"/>
    <property type="project" value="UniProtKB-KW"/>
</dbReference>
<keyword evidence="15" id="KW-1185">Reference proteome</keyword>
<dbReference type="InterPro" id="IPR015421">
    <property type="entry name" value="PyrdxlP-dep_Trfase_major"/>
</dbReference>
<dbReference type="InParanoid" id="Q0EVS8"/>
<dbReference type="InterPro" id="IPR015424">
    <property type="entry name" value="PyrdxlP-dep_Trfase"/>
</dbReference>
<accession>Q0EVS8</accession>
<dbReference type="PANTHER" id="PTHR13693">
    <property type="entry name" value="CLASS II AMINOTRANSFERASE/8-AMINO-7-OXONONANOATE SYNTHASE"/>
    <property type="match status" value="1"/>
</dbReference>
<dbReference type="HOGENOM" id="CLU_015846_11_2_0"/>
<dbReference type="AlphaFoldDB" id="Q0EVS8"/>
<dbReference type="InterPro" id="IPR001917">
    <property type="entry name" value="Aminotrans_II_pyridoxalP_BS"/>
</dbReference>
<proteinExistence type="inferred from homology"/>
<sequence>MPDSRNWFDIVPEHRHRRLSASRRDGIHIDVGGRRLINFASNDYLGLSFDAAVCMGASGAFSESVGSGASRLVSGDDPMLHRLERKLADWKGYEACLIIGSGMLANIGLLQALAGRHTHLFADRLNHASLVDGVRLSGAVSHRYRHLDSAQLARQLRQHPADRRIIVSDGVFSMDGDCADARTLLALAESHDALLLIDDAHGTGTLGADGRGLTALHGIAGHARLIEVGTFGKAFGSYGAFILGTHELIEGLRQRQRTMIYSTALPVALIAASETALALIERGEPVKQLHERLARFKAGVSGMGFMDSDTPIQPLLIGSDQQALTMAAKLADAGFFVPAIRPPTVPDGTARLRFTLSAAHSHEQIDALIAKLKELL</sequence>
<comment type="similarity">
    <text evidence="3">Belongs to the class-II pyridoxal-phosphate-dependent aminotransferase family. BioF subfamily.</text>
</comment>
<dbReference type="GO" id="GO:0030170">
    <property type="term" value="F:pyridoxal phosphate binding"/>
    <property type="evidence" value="ECO:0007669"/>
    <property type="project" value="InterPro"/>
</dbReference>
<dbReference type="RefSeq" id="WP_009849586.1">
    <property type="nucleotide sequence ID" value="NZ_DS022294.1"/>
</dbReference>
<dbReference type="Proteomes" id="UP000005297">
    <property type="component" value="Unassembled WGS sequence"/>
</dbReference>
<comment type="cofactor">
    <cofactor evidence="1 12">
        <name>pyridoxal 5'-phosphate</name>
        <dbReference type="ChEBI" id="CHEBI:597326"/>
    </cofactor>
</comment>
<dbReference type="PROSITE" id="PS00599">
    <property type="entry name" value="AA_TRANSFER_CLASS_2"/>
    <property type="match status" value="1"/>
</dbReference>
<comment type="catalytic activity">
    <reaction evidence="11">
        <text>6-carboxyhexanoyl-[ACP] + L-alanine + H(+) = (8S)-8-amino-7-oxononanoate + holo-[ACP] + CO2</text>
        <dbReference type="Rhea" id="RHEA:42288"/>
        <dbReference type="Rhea" id="RHEA-COMP:9685"/>
        <dbReference type="Rhea" id="RHEA-COMP:9955"/>
        <dbReference type="ChEBI" id="CHEBI:15378"/>
        <dbReference type="ChEBI" id="CHEBI:16526"/>
        <dbReference type="ChEBI" id="CHEBI:57972"/>
        <dbReference type="ChEBI" id="CHEBI:64479"/>
        <dbReference type="ChEBI" id="CHEBI:78846"/>
        <dbReference type="ChEBI" id="CHEBI:149468"/>
        <dbReference type="EC" id="2.3.1.47"/>
    </reaction>
</comment>
<evidence type="ECO:0000256" key="5">
    <source>
        <dbReference type="ARBA" id="ARBA00013187"/>
    </source>
</evidence>
<dbReference type="InterPro" id="IPR004839">
    <property type="entry name" value="Aminotransferase_I/II_large"/>
</dbReference>
<dbReference type="InterPro" id="IPR015422">
    <property type="entry name" value="PyrdxlP-dep_Trfase_small"/>
</dbReference>
<dbReference type="FunCoup" id="Q0EVS8">
    <property type="interactions" value="191"/>
</dbReference>
<keyword evidence="7" id="KW-0093">Biotin biosynthesis</keyword>
<dbReference type="STRING" id="314344.AL013_07480"/>
<reference evidence="14 15" key="1">
    <citation type="submission" date="2006-09" db="EMBL/GenBank/DDBJ databases">
        <authorList>
            <person name="Emerson D."/>
            <person name="Ferriera S."/>
            <person name="Johnson J."/>
            <person name="Kravitz S."/>
            <person name="Halpern A."/>
            <person name="Remington K."/>
            <person name="Beeson K."/>
            <person name="Tran B."/>
            <person name="Rogers Y.-H."/>
            <person name="Friedman R."/>
            <person name="Venter J.C."/>
        </authorList>
    </citation>
    <scope>NUCLEOTIDE SEQUENCE [LARGE SCALE GENOMIC DNA]</scope>
    <source>
        <strain evidence="14 15">PV-1</strain>
    </source>
</reference>
<dbReference type="PANTHER" id="PTHR13693:SF100">
    <property type="entry name" value="8-AMINO-7-OXONONANOATE SYNTHASE"/>
    <property type="match status" value="1"/>
</dbReference>
<dbReference type="EC" id="2.3.1.47" evidence="5"/>
<evidence type="ECO:0000313" key="15">
    <source>
        <dbReference type="Proteomes" id="UP000005297"/>
    </source>
</evidence>